<dbReference type="NCBIfam" id="NF045527">
    <property type="entry name" value="LegT"/>
    <property type="match status" value="1"/>
</dbReference>
<accession>A0A0W0TMD3</accession>
<dbReference type="Pfam" id="PF00314">
    <property type="entry name" value="Thaumatin"/>
    <property type="match status" value="1"/>
</dbReference>
<proteinExistence type="predicted"/>
<dbReference type="InterPro" id="IPR037176">
    <property type="entry name" value="Osmotin/thaumatin-like_sf"/>
</dbReference>
<organism evidence="1 3">
    <name type="scientific">Legionella feeleii</name>
    <dbReference type="NCBI Taxonomy" id="453"/>
    <lineage>
        <taxon>Bacteria</taxon>
        <taxon>Pseudomonadati</taxon>
        <taxon>Pseudomonadota</taxon>
        <taxon>Gammaproteobacteria</taxon>
        <taxon>Legionellales</taxon>
        <taxon>Legionellaceae</taxon>
        <taxon>Legionella</taxon>
    </lineage>
</organism>
<dbReference type="PANTHER" id="PTHR31013">
    <property type="entry name" value="THAUMATIN FAMILY PROTEIN-RELATED"/>
    <property type="match status" value="1"/>
</dbReference>
<dbReference type="PATRIC" id="fig|453.4.peg.1860"/>
<dbReference type="Gene3D" id="2.60.110.10">
    <property type="entry name" value="Thaumatin"/>
    <property type="match status" value="2"/>
</dbReference>
<dbReference type="PANTHER" id="PTHR31013:SF2">
    <property type="entry name" value="THAUMATIN-LIKE PROTEIN"/>
    <property type="match status" value="1"/>
</dbReference>
<dbReference type="AlphaFoldDB" id="A0A0W0TMD3"/>
<gene>
    <name evidence="1" type="ORF">Lfee_1689</name>
    <name evidence="2" type="ORF">NCTC12022_01283</name>
</gene>
<reference evidence="2 4" key="2">
    <citation type="submission" date="2018-06" db="EMBL/GenBank/DDBJ databases">
        <authorList>
            <consortium name="Pathogen Informatics"/>
            <person name="Doyle S."/>
        </authorList>
    </citation>
    <scope>NUCLEOTIDE SEQUENCE [LARGE SCALE GENOMIC DNA]</scope>
    <source>
        <strain evidence="2 4">NCTC12022</strain>
    </source>
</reference>
<name>A0A0W0TMD3_9GAMM</name>
<keyword evidence="3" id="KW-1185">Reference proteome</keyword>
<evidence type="ECO:0000313" key="4">
    <source>
        <dbReference type="Proteomes" id="UP000251942"/>
    </source>
</evidence>
<dbReference type="InterPro" id="IPR013783">
    <property type="entry name" value="Ig-like_fold"/>
</dbReference>
<dbReference type="EMBL" id="LNYB01000080">
    <property type="protein sequence ID" value="KTC96777.1"/>
    <property type="molecule type" value="Genomic_DNA"/>
</dbReference>
<protein>
    <submittedName>
        <fullName evidence="1">Thaumatin domain-containing protein</fullName>
    </submittedName>
</protein>
<dbReference type="Proteomes" id="UP000054698">
    <property type="component" value="Unassembled WGS sequence"/>
</dbReference>
<evidence type="ECO:0000313" key="3">
    <source>
        <dbReference type="Proteomes" id="UP000054698"/>
    </source>
</evidence>
<dbReference type="EMBL" id="UASS01000011">
    <property type="protein sequence ID" value="SPX60551.1"/>
    <property type="molecule type" value="Genomic_DNA"/>
</dbReference>
<dbReference type="InterPro" id="IPR001938">
    <property type="entry name" value="Thaumatin"/>
</dbReference>
<dbReference type="PROSITE" id="PS51367">
    <property type="entry name" value="THAUMATIN_2"/>
    <property type="match status" value="1"/>
</dbReference>
<evidence type="ECO:0000313" key="2">
    <source>
        <dbReference type="EMBL" id="SPX60551.1"/>
    </source>
</evidence>
<sequence>MNRSARIITSFFLFLVAFFAYAGKDPIAWRVSNTFPAQTSVGQTYTIVYTFTNQLPFSLVRPLVIEHLTSPSVEFIFNDQCTGRLLASGASCTVTVALNPLVIGQKSLKLTIAGYSRDRVPLPEITTIATGQSLSAVTVAVTDSLPFQVTNGSSSSYKFTFTNNSAIDATSLSVDVTQTLGIPNHTSTCIGTLLANGGTCYVEGTYTVTSTTPSIQQVTATLSYSGPPDSPVQASTLTQVVNPAAPLVGTVVTEFALPPLIVQNSVHQVQFLFTATGSVDIPGGATINCDQGGNDCSATLSAVAGSCLIPQTLTNAACLLTVTFTAPVANNPPDTYVLTAQVPYSVNGVPQTAATAITSGSVVTALPTSRTVTLVNDCDFDVWFSLNGSSLTSTPNCPTQACPAGTSCNTSTHKCYWNNPTPNIVVAPQAYLLSASGGTNNVTIDVNPGTDPSIQWSGNISASTLCNGTSSCQQASCGNNGGSTACAPGVGFTQPATQAEITMNLTSADSYDVEVINGFHIPISMQPVYYQSGATSIPATPNNYNCGTPGNNVATNGFGACNWNNAVVPVINQVPGNGFYWVTNGGTSCSITAGNQGCPANTFCGLDSSFNQVCGNFLGYWSADQVCGASPPAAVQSYFKCNQALPTATTPFYPSGAVLSNLMLCAVPTGYSGPRYNTCYNAYPGYSATDIAQCCGCADWWNPAQTNNVAIAANSNTQSCTQVGASQPQTNAQWNSLVQPMIQWMKQACPSAYVYPFDDKTSGFGCTNNINVAGEPNSTSYIITFCPGGITGLPAGINEGRG</sequence>
<dbReference type="Proteomes" id="UP000251942">
    <property type="component" value="Unassembled WGS sequence"/>
</dbReference>
<reference evidence="1 3" key="1">
    <citation type="submission" date="2015-11" db="EMBL/GenBank/DDBJ databases">
        <title>Genomic analysis of 38 Legionella species identifies large and diverse effector repertoires.</title>
        <authorList>
            <person name="Burstein D."/>
            <person name="Amaro F."/>
            <person name="Zusman T."/>
            <person name="Lifshitz Z."/>
            <person name="Cohen O."/>
            <person name="Gilbert J.A."/>
            <person name="Pupko T."/>
            <person name="Shuman H.A."/>
            <person name="Segal G."/>
        </authorList>
    </citation>
    <scope>NUCLEOTIDE SEQUENCE [LARGE SCALE GENOMIC DNA]</scope>
    <source>
        <strain evidence="1 3">WO-44C</strain>
    </source>
</reference>
<evidence type="ECO:0000313" key="1">
    <source>
        <dbReference type="EMBL" id="KTC96777.1"/>
    </source>
</evidence>
<dbReference type="RefSeq" id="WP_058445783.1">
    <property type="nucleotide sequence ID" value="NZ_CAAAHT010000003.1"/>
</dbReference>
<dbReference type="SUPFAM" id="SSF49870">
    <property type="entry name" value="Osmotin, thaumatin-like protein"/>
    <property type="match status" value="1"/>
</dbReference>
<dbReference type="STRING" id="453.Lfee_1689"/>
<dbReference type="Gene3D" id="2.60.40.10">
    <property type="entry name" value="Immunoglobulins"/>
    <property type="match status" value="1"/>
</dbReference>